<evidence type="ECO:0000313" key="2">
    <source>
        <dbReference type="Proteomes" id="UP000485058"/>
    </source>
</evidence>
<accession>A0A6A0AKS7</accession>
<comment type="caution">
    <text evidence="1">The sequence shown here is derived from an EMBL/GenBank/DDBJ whole genome shotgun (WGS) entry which is preliminary data.</text>
</comment>
<dbReference type="AlphaFoldDB" id="A0A6A0AKS7"/>
<gene>
    <name evidence="1" type="ORF">HaLaN_31669</name>
</gene>
<organism evidence="1 2">
    <name type="scientific">Haematococcus lacustris</name>
    <name type="common">Green alga</name>
    <name type="synonym">Haematococcus pluvialis</name>
    <dbReference type="NCBI Taxonomy" id="44745"/>
    <lineage>
        <taxon>Eukaryota</taxon>
        <taxon>Viridiplantae</taxon>
        <taxon>Chlorophyta</taxon>
        <taxon>core chlorophytes</taxon>
        <taxon>Chlorophyceae</taxon>
        <taxon>CS clade</taxon>
        <taxon>Chlamydomonadales</taxon>
        <taxon>Haematococcaceae</taxon>
        <taxon>Haematococcus</taxon>
    </lineage>
</organism>
<sequence length="138" mass="15279">MGCGVSRPSNEPVHQMQRHPLDYTLEYIELQPVGLLEFDLTFASLEETMNRLVELNNDVNDCVLDTISACASCTRGVGLLEVEIQAGIPDHDRVLLALMTREGHVPQPQEVNTLLQSKPACRSADLALEKARQILIAE</sequence>
<dbReference type="EMBL" id="BLLF01006657">
    <property type="protein sequence ID" value="GFH32447.1"/>
    <property type="molecule type" value="Genomic_DNA"/>
</dbReference>
<reference evidence="1 2" key="1">
    <citation type="submission" date="2020-02" db="EMBL/GenBank/DDBJ databases">
        <title>Draft genome sequence of Haematococcus lacustris strain NIES-144.</title>
        <authorList>
            <person name="Morimoto D."/>
            <person name="Nakagawa S."/>
            <person name="Yoshida T."/>
            <person name="Sawayama S."/>
        </authorList>
    </citation>
    <scope>NUCLEOTIDE SEQUENCE [LARGE SCALE GENOMIC DNA]</scope>
    <source>
        <strain evidence="1 2">NIES-144</strain>
    </source>
</reference>
<feature type="non-terminal residue" evidence="1">
    <location>
        <position position="1"/>
    </location>
</feature>
<keyword evidence="2" id="KW-1185">Reference proteome</keyword>
<feature type="non-terminal residue" evidence="1">
    <location>
        <position position="138"/>
    </location>
</feature>
<proteinExistence type="predicted"/>
<dbReference type="Proteomes" id="UP000485058">
    <property type="component" value="Unassembled WGS sequence"/>
</dbReference>
<protein>
    <submittedName>
        <fullName evidence="1">Uncharacterized protein</fullName>
    </submittedName>
</protein>
<name>A0A6A0AKS7_HAELA</name>
<evidence type="ECO:0000313" key="1">
    <source>
        <dbReference type="EMBL" id="GFH32447.1"/>
    </source>
</evidence>